<evidence type="ECO:0000313" key="3">
    <source>
        <dbReference type="Proteomes" id="UP001140817"/>
    </source>
</evidence>
<accession>A0A9X2MFA3</accession>
<dbReference type="InterPro" id="IPR043129">
    <property type="entry name" value="ATPase_NBD"/>
</dbReference>
<dbReference type="CDD" id="cd24023">
    <property type="entry name" value="ASKHA_NBD_ParM_Alp7A-like"/>
    <property type="match status" value="1"/>
</dbReference>
<organism evidence="2 3">
    <name type="scientific">Terrisporobacter muris</name>
    <dbReference type="NCBI Taxonomy" id="2963284"/>
    <lineage>
        <taxon>Bacteria</taxon>
        <taxon>Bacillati</taxon>
        <taxon>Bacillota</taxon>
        <taxon>Clostridia</taxon>
        <taxon>Peptostreptococcales</taxon>
        <taxon>Peptostreptococcaceae</taxon>
        <taxon>Terrisporobacter</taxon>
    </lineage>
</organism>
<feature type="coiled-coil region" evidence="1">
    <location>
        <begin position="341"/>
        <end position="368"/>
    </location>
</feature>
<sequence length="430" mass="48778">HLVNGEIANDLAISDEDKLFIEKQQRVVLRNCGLINPEKIEEGNSEHDIIINGYQICQPNVISRSRKTPNLEELDQKTFVENIENNLVINLISKEVATGTYYIGNYALKSGQAVKSIEVGVDNNKAESDIVFINTLAQIGGYAVKQAYKENKLEDSIKVKVDMTGALPINQYTSTRAENFAKKFTDEIHILNVEIPRKSVKVEIEFEFVKILQEGISTTFALETLDDKVFDEYNSKYDEKVEAYNIKLNKDYFKGSERRILHIAIGEGTTEYPLTTGKKFDPNFIHGSNNGVGHGIDDSLDEFKEEIGVSTYSRQKFSEIIRDTSHKYHLSAKDILDFHLEKQSAEILKNAKREIERANNEVDMILVYGGGSILMRNTLEDKLENICNRAKMNLLYLDEAYAVTIECEGLYAFTNSKIFEVLKKKSTVKA</sequence>
<keyword evidence="1" id="KW-0175">Coiled coil</keyword>
<dbReference type="AlphaFoldDB" id="A0A9X2MFA3"/>
<keyword evidence="3" id="KW-1185">Reference proteome</keyword>
<proteinExistence type="predicted"/>
<gene>
    <name evidence="2" type="ORF">NSA58_18170</name>
</gene>
<evidence type="ECO:0000256" key="1">
    <source>
        <dbReference type="SAM" id="Coils"/>
    </source>
</evidence>
<reference evidence="2" key="1">
    <citation type="submission" date="2022-07" db="EMBL/GenBank/DDBJ databases">
        <title>Enhanced cultured diversity of the mouse gut microbiota enables custom-made synthetic communities.</title>
        <authorList>
            <person name="Afrizal A."/>
        </authorList>
    </citation>
    <scope>NUCLEOTIDE SEQUENCE</scope>
    <source>
        <strain evidence="2">DSM 29186</strain>
    </source>
</reference>
<dbReference type="EMBL" id="JANKBY010000382">
    <property type="protein sequence ID" value="MCR1824710.1"/>
    <property type="molecule type" value="Genomic_DNA"/>
</dbReference>
<feature type="non-terminal residue" evidence="2">
    <location>
        <position position="1"/>
    </location>
</feature>
<dbReference type="Proteomes" id="UP001140817">
    <property type="component" value="Unassembled WGS sequence"/>
</dbReference>
<protein>
    <submittedName>
        <fullName evidence="2">ParM/StbA family protein</fullName>
    </submittedName>
</protein>
<name>A0A9X2MFA3_9FIRM</name>
<evidence type="ECO:0000313" key="2">
    <source>
        <dbReference type="EMBL" id="MCR1824710.1"/>
    </source>
</evidence>
<dbReference type="Gene3D" id="3.30.420.40">
    <property type="match status" value="1"/>
</dbReference>
<dbReference type="SUPFAM" id="SSF53067">
    <property type="entry name" value="Actin-like ATPase domain"/>
    <property type="match status" value="1"/>
</dbReference>
<comment type="caution">
    <text evidence="2">The sequence shown here is derived from an EMBL/GenBank/DDBJ whole genome shotgun (WGS) entry which is preliminary data.</text>
</comment>